<keyword evidence="3" id="KW-1185">Reference proteome</keyword>
<feature type="region of interest" description="Disordered" evidence="1">
    <location>
        <begin position="165"/>
        <end position="207"/>
    </location>
</feature>
<proteinExistence type="predicted"/>
<reference evidence="2" key="1">
    <citation type="submission" date="2021-09" db="EMBL/GenBank/DDBJ databases">
        <authorList>
            <consortium name="AG Swart"/>
            <person name="Singh M."/>
            <person name="Singh A."/>
            <person name="Seah K."/>
            <person name="Emmerich C."/>
        </authorList>
    </citation>
    <scope>NUCLEOTIDE SEQUENCE</scope>
    <source>
        <strain evidence="2">ATCC30299</strain>
    </source>
</reference>
<evidence type="ECO:0000313" key="2">
    <source>
        <dbReference type="EMBL" id="CAG9314096.1"/>
    </source>
</evidence>
<protein>
    <submittedName>
        <fullName evidence="2">Uncharacterized protein</fullName>
    </submittedName>
</protein>
<dbReference type="AlphaFoldDB" id="A0AAU9IX68"/>
<name>A0AAU9IX68_9CILI</name>
<dbReference type="EMBL" id="CAJZBQ010000011">
    <property type="protein sequence ID" value="CAG9314096.1"/>
    <property type="molecule type" value="Genomic_DNA"/>
</dbReference>
<dbReference type="Proteomes" id="UP001162131">
    <property type="component" value="Unassembled WGS sequence"/>
</dbReference>
<feature type="compositionally biased region" description="Basic and acidic residues" evidence="1">
    <location>
        <begin position="180"/>
        <end position="189"/>
    </location>
</feature>
<organism evidence="2 3">
    <name type="scientific">Blepharisma stoltei</name>
    <dbReference type="NCBI Taxonomy" id="1481888"/>
    <lineage>
        <taxon>Eukaryota</taxon>
        <taxon>Sar</taxon>
        <taxon>Alveolata</taxon>
        <taxon>Ciliophora</taxon>
        <taxon>Postciliodesmatophora</taxon>
        <taxon>Heterotrichea</taxon>
        <taxon>Heterotrichida</taxon>
        <taxon>Blepharismidae</taxon>
        <taxon>Blepharisma</taxon>
    </lineage>
</organism>
<gene>
    <name evidence="2" type="ORF">BSTOLATCC_MIC9893</name>
</gene>
<comment type="caution">
    <text evidence="2">The sequence shown here is derived from an EMBL/GenBank/DDBJ whole genome shotgun (WGS) entry which is preliminary data.</text>
</comment>
<sequence>MEQIETHFQETTDNFHSTISSLSSACENTFLKEIDRDSDIGDSIREEIEKKYKKSSVNSNYIFPRQKRQRSKTSIHKFLPSPNSSSIKQHLTFEKSLPIINKGPKTQNDTIPPYPSNKSKMILSSYKKTNLIDKRNYATIYDNSNNYKKISMKQASQKRIPIHERTKSEAVRSRTPAYPLREKSPEKSPPKNIQMKSSVKSLSKENPYRITTKVSRVSMKSSQHHYAYSVEDFVYVPAVYYGK</sequence>
<evidence type="ECO:0000313" key="3">
    <source>
        <dbReference type="Proteomes" id="UP001162131"/>
    </source>
</evidence>
<evidence type="ECO:0000256" key="1">
    <source>
        <dbReference type="SAM" id="MobiDB-lite"/>
    </source>
</evidence>
<accession>A0AAU9IX68</accession>